<dbReference type="GeneID" id="93618646"/>
<dbReference type="CDD" id="cd15481">
    <property type="entry name" value="SRP68-RBD"/>
    <property type="match status" value="1"/>
</dbReference>
<dbReference type="InterPro" id="IPR026258">
    <property type="entry name" value="SRP68"/>
</dbReference>
<dbReference type="GO" id="GO:0008312">
    <property type="term" value="F:7S RNA binding"/>
    <property type="evidence" value="ECO:0007669"/>
    <property type="project" value="InterPro"/>
</dbReference>
<dbReference type="eggNOG" id="KOG2460">
    <property type="taxonomic scope" value="Eukaryota"/>
</dbReference>
<keyword evidence="7" id="KW-0694">RNA-binding</keyword>
<proteinExistence type="inferred from homology"/>
<dbReference type="GO" id="GO:0005047">
    <property type="term" value="F:signal recognition particle binding"/>
    <property type="evidence" value="ECO:0007669"/>
    <property type="project" value="InterPro"/>
</dbReference>
<dbReference type="InterPro" id="IPR034652">
    <property type="entry name" value="SRP68-RBD"/>
</dbReference>
<reference evidence="13 14" key="1">
    <citation type="journal article" date="2009" name="PLoS Genet.">
        <title>Genomic analysis of the basal lineage fungus Rhizopus oryzae reveals a whole-genome duplication.</title>
        <authorList>
            <person name="Ma L.-J."/>
            <person name="Ibrahim A.S."/>
            <person name="Skory C."/>
            <person name="Grabherr M.G."/>
            <person name="Burger G."/>
            <person name="Butler M."/>
            <person name="Elias M."/>
            <person name="Idnurm A."/>
            <person name="Lang B.F."/>
            <person name="Sone T."/>
            <person name="Abe A."/>
            <person name="Calvo S.E."/>
            <person name="Corrochano L.M."/>
            <person name="Engels R."/>
            <person name="Fu J."/>
            <person name="Hansberg W."/>
            <person name="Kim J.-M."/>
            <person name="Kodira C.D."/>
            <person name="Koehrsen M.J."/>
            <person name="Liu B."/>
            <person name="Miranda-Saavedra D."/>
            <person name="O'Leary S."/>
            <person name="Ortiz-Castellanos L."/>
            <person name="Poulter R."/>
            <person name="Rodriguez-Romero J."/>
            <person name="Ruiz-Herrera J."/>
            <person name="Shen Y.-Q."/>
            <person name="Zeng Q."/>
            <person name="Galagan J."/>
            <person name="Birren B.W."/>
            <person name="Cuomo C.A."/>
            <person name="Wickes B.L."/>
        </authorList>
    </citation>
    <scope>NUCLEOTIDE SEQUENCE [LARGE SCALE GENOMIC DNA]</scope>
    <source>
        <strain evidence="14">RA 99-880 / ATCC MYA-4621 / FGSC 9543 / NRRL 43880</strain>
    </source>
</reference>
<gene>
    <name evidence="13" type="ORF">RO3G_11681</name>
</gene>
<evidence type="ECO:0000256" key="7">
    <source>
        <dbReference type="ARBA" id="ARBA00022884"/>
    </source>
</evidence>
<dbReference type="EMBL" id="CH476740">
    <property type="protein sequence ID" value="EIE86970.1"/>
    <property type="molecule type" value="Genomic_DNA"/>
</dbReference>
<keyword evidence="6" id="KW-0256">Endoplasmic reticulum</keyword>
<keyword evidence="5" id="KW-0963">Cytoplasm</keyword>
<dbReference type="PIRSF" id="PIRSF038995">
    <property type="entry name" value="SRP68"/>
    <property type="match status" value="1"/>
</dbReference>
<accession>I1CEU0</accession>
<evidence type="ECO:0000256" key="8">
    <source>
        <dbReference type="ARBA" id="ARBA00023135"/>
    </source>
</evidence>
<evidence type="ECO:0000256" key="9">
    <source>
        <dbReference type="ARBA" id="ARBA00023242"/>
    </source>
</evidence>
<dbReference type="InterPro" id="IPR038253">
    <property type="entry name" value="SRP68_N_sf"/>
</dbReference>
<evidence type="ECO:0000256" key="12">
    <source>
        <dbReference type="ARBA" id="ARBA00083741"/>
    </source>
</evidence>
<dbReference type="RefSeq" id="XP_067522366.1">
    <property type="nucleotide sequence ID" value="XM_067666265.1"/>
</dbReference>
<dbReference type="InParanoid" id="I1CEU0"/>
<organism evidence="13 14">
    <name type="scientific">Rhizopus delemar (strain RA 99-880 / ATCC MYA-4621 / FGSC 9543 / NRRL 43880)</name>
    <name type="common">Mucormycosis agent</name>
    <name type="synonym">Rhizopus arrhizus var. delemar</name>
    <dbReference type="NCBI Taxonomy" id="246409"/>
    <lineage>
        <taxon>Eukaryota</taxon>
        <taxon>Fungi</taxon>
        <taxon>Fungi incertae sedis</taxon>
        <taxon>Mucoromycota</taxon>
        <taxon>Mucoromycotina</taxon>
        <taxon>Mucoromycetes</taxon>
        <taxon>Mucorales</taxon>
        <taxon>Mucorineae</taxon>
        <taxon>Rhizopodaceae</taxon>
        <taxon>Rhizopus</taxon>
    </lineage>
</organism>
<protein>
    <recommendedName>
        <fullName evidence="11">Signal recognition particle subunit SRP68</fullName>
    </recommendedName>
    <alternativeName>
        <fullName evidence="12">Signal recognition particle 68 kDa protein</fullName>
    </alternativeName>
</protein>
<dbReference type="GO" id="GO:0030942">
    <property type="term" value="F:endoplasmic reticulum signal peptide binding"/>
    <property type="evidence" value="ECO:0007669"/>
    <property type="project" value="InterPro"/>
</dbReference>
<dbReference type="PANTHER" id="PTHR12860">
    <property type="entry name" value="SIGNAL RECOGNITION PARTICLE 68 KDA PROTEIN"/>
    <property type="match status" value="1"/>
</dbReference>
<dbReference type="VEuPathDB" id="FungiDB:RO3G_11681"/>
<keyword evidence="14" id="KW-1185">Reference proteome</keyword>
<evidence type="ECO:0000256" key="5">
    <source>
        <dbReference type="ARBA" id="ARBA00022490"/>
    </source>
</evidence>
<evidence type="ECO:0000256" key="11">
    <source>
        <dbReference type="ARBA" id="ARBA00029498"/>
    </source>
</evidence>
<dbReference type="GO" id="GO:0006614">
    <property type="term" value="P:SRP-dependent cotranslational protein targeting to membrane"/>
    <property type="evidence" value="ECO:0007669"/>
    <property type="project" value="InterPro"/>
</dbReference>
<dbReference type="GO" id="GO:0005829">
    <property type="term" value="C:cytosol"/>
    <property type="evidence" value="ECO:0007669"/>
    <property type="project" value="UniProtKB-ARBA"/>
</dbReference>
<dbReference type="Pfam" id="PF16969">
    <property type="entry name" value="SRP68"/>
    <property type="match status" value="2"/>
</dbReference>
<dbReference type="OrthoDB" id="10255118at2759"/>
<dbReference type="GO" id="GO:0005730">
    <property type="term" value="C:nucleolus"/>
    <property type="evidence" value="ECO:0007669"/>
    <property type="project" value="UniProtKB-SubCell"/>
</dbReference>
<evidence type="ECO:0000313" key="13">
    <source>
        <dbReference type="EMBL" id="EIE86970.1"/>
    </source>
</evidence>
<evidence type="ECO:0000313" key="14">
    <source>
        <dbReference type="Proteomes" id="UP000009138"/>
    </source>
</evidence>
<keyword evidence="10" id="KW-0687">Ribonucleoprotein</keyword>
<evidence type="ECO:0000256" key="3">
    <source>
        <dbReference type="ARBA" id="ARBA00004604"/>
    </source>
</evidence>
<keyword evidence="9" id="KW-0539">Nucleus</keyword>
<comment type="subcellular location">
    <subcellularLocation>
        <location evidence="2">Cytoplasm</location>
    </subcellularLocation>
    <subcellularLocation>
        <location evidence="1">Endoplasmic reticulum</location>
    </subcellularLocation>
    <subcellularLocation>
        <location evidence="3">Nucleus</location>
        <location evidence="3">Nucleolus</location>
    </subcellularLocation>
</comment>
<dbReference type="PANTHER" id="PTHR12860:SF0">
    <property type="entry name" value="SIGNAL RECOGNITION PARTICLE SUBUNIT SRP68"/>
    <property type="match status" value="1"/>
</dbReference>
<keyword evidence="8" id="KW-0733">Signal recognition particle</keyword>
<dbReference type="GO" id="GO:0005783">
    <property type="term" value="C:endoplasmic reticulum"/>
    <property type="evidence" value="ECO:0007669"/>
    <property type="project" value="UniProtKB-SubCell"/>
</dbReference>
<dbReference type="Gene3D" id="1.10.3450.40">
    <property type="entry name" value="Signal recognition particle, SRP68 subunit, RNA-binding domain"/>
    <property type="match status" value="1"/>
</dbReference>
<sequence>MTEVSSMGPMTLDVLSLINDSRMTYGLRHQDYQRYREYCANRVRRLRQILKLSQSNNKKVNVSKPLPEEFQDNRYLQLYVYETERAWAYAMELKQEAASSMETRQRHHLIKRLKRAAQHAVHLLELCEKQIVDSKTVFDVKAYAILMKGYFLFEQQQWKEALDQFIEARTIYEKFAQYNGSAQHEALCYAAVDEIDPNVRFCAYRLQMEIQDAESIAHTHPRARSINEELVKIGQDERVKETKMQWREREFVVKNQALAEAVTRAQQENVWTESEKMVKKALKENKEATAKVTSSKSEKATNDLNYLFTFVEYHLFACLIQRNLRHIDENKDKHQQVIKLYDEIIKTIEYIWDLPLVRDDIHFDMELSILTLYYKGCRCVEIALIYNEMDKIAESLALYERAQAYVVQAKQAFGQLREFSKDAVIKVNEQELVQLEDKIRTGSWKSRATWHLEHESESVTDKMKQLNINNDFLIDHLDTYPGHIDRLVPFPPTFQPISCKPFYFDLAANHIKYPEQSIEERTEKQASSGIWGLFGKRW</sequence>
<name>I1CEU0_RHIO9</name>
<evidence type="ECO:0000256" key="10">
    <source>
        <dbReference type="ARBA" id="ARBA00023274"/>
    </source>
</evidence>
<evidence type="ECO:0000256" key="6">
    <source>
        <dbReference type="ARBA" id="ARBA00022824"/>
    </source>
</evidence>
<evidence type="ECO:0000256" key="4">
    <source>
        <dbReference type="ARBA" id="ARBA00009352"/>
    </source>
</evidence>
<dbReference type="FunFam" id="1.10.3450.40:FF:000001">
    <property type="entry name" value="Signal recognition particle subunit SRP68"/>
    <property type="match status" value="1"/>
</dbReference>
<dbReference type="Proteomes" id="UP000009138">
    <property type="component" value="Unassembled WGS sequence"/>
</dbReference>
<comment type="similarity">
    <text evidence="4">Belongs to the SRP68 family.</text>
</comment>
<evidence type="ECO:0000256" key="1">
    <source>
        <dbReference type="ARBA" id="ARBA00004240"/>
    </source>
</evidence>
<dbReference type="OMA" id="NYDLISW"/>
<evidence type="ECO:0000256" key="2">
    <source>
        <dbReference type="ARBA" id="ARBA00004496"/>
    </source>
</evidence>
<dbReference type="GO" id="GO:0005786">
    <property type="term" value="C:signal recognition particle, endoplasmic reticulum targeting"/>
    <property type="evidence" value="ECO:0007669"/>
    <property type="project" value="UniProtKB-KW"/>
</dbReference>
<dbReference type="AlphaFoldDB" id="I1CEU0"/>
<dbReference type="FunCoup" id="I1CEU0">
    <property type="interactions" value="896"/>
</dbReference>
<dbReference type="STRING" id="246409.I1CEU0"/>